<keyword evidence="5 6" id="KW-0472">Membrane</keyword>
<dbReference type="InterPro" id="IPR030184">
    <property type="entry name" value="WAT1-related"/>
</dbReference>
<dbReference type="Pfam" id="PF00892">
    <property type="entry name" value="EamA"/>
    <property type="match status" value="1"/>
</dbReference>
<comment type="similarity">
    <text evidence="2 6">Belongs to the drug/metabolite transporter (DMT) superfamily. Plant drug/metabolite exporter (P-DME) (TC 2.A.7.4) family.</text>
</comment>
<gene>
    <name evidence="9" type="ORF">OsJ_01416</name>
</gene>
<dbReference type="GO" id="GO:0022857">
    <property type="term" value="F:transmembrane transporter activity"/>
    <property type="evidence" value="ECO:0007669"/>
    <property type="project" value="InterPro"/>
</dbReference>
<evidence type="ECO:0000256" key="4">
    <source>
        <dbReference type="ARBA" id="ARBA00022989"/>
    </source>
</evidence>
<sequence length="326" mass="33706">MVLVQLGLAGLNVMSKLTMASGMSPYVLLAYRNFIAAAFLAPIAFLVERATLNQVLYFVGLKYSSPTVASALNNTLPAVTFLLAALLKMEPVAGRAGRAKVAGTALCVAGSMLMTFYRGPLVRTLASPVHWPYVQGTMAAEAAAHAGGHAVVLGAVLVIGSNVAWAIWFIIQKNLSKSFACPYTSTALMALIASVQCAAIAGAGGAEGIVASGMVCTVMSWCIQERGPVFVSMFSPLMLIVVAVVGWGILGEKIHVGSVIGAVIIVVGLYTVLWGKGRDLDGAAVAIASLPGDEEMNGVVGADDTTGRAPPVGQTRHDSCQRKVAA</sequence>
<keyword evidence="3 6" id="KW-0812">Transmembrane</keyword>
<evidence type="ECO:0000259" key="8">
    <source>
        <dbReference type="Pfam" id="PF00892"/>
    </source>
</evidence>
<comment type="subcellular location">
    <subcellularLocation>
        <location evidence="1 6">Membrane</location>
        <topology evidence="1 6">Multi-pass membrane protein</topology>
    </subcellularLocation>
</comment>
<feature type="transmembrane region" description="Helical" evidence="6">
    <location>
        <begin position="150"/>
        <end position="171"/>
    </location>
</feature>
<dbReference type="PANTHER" id="PTHR31218">
    <property type="entry name" value="WAT1-RELATED PROTEIN"/>
    <property type="match status" value="1"/>
</dbReference>
<dbReference type="Proteomes" id="UP000007752">
    <property type="component" value="Chromosome 1"/>
</dbReference>
<dbReference type="InterPro" id="IPR000620">
    <property type="entry name" value="EamA_dom"/>
</dbReference>
<organism evidence="9">
    <name type="scientific">Oryza sativa subsp. japonica</name>
    <name type="common">Rice</name>
    <dbReference type="NCBI Taxonomy" id="39947"/>
    <lineage>
        <taxon>Eukaryota</taxon>
        <taxon>Viridiplantae</taxon>
        <taxon>Streptophyta</taxon>
        <taxon>Embryophyta</taxon>
        <taxon>Tracheophyta</taxon>
        <taxon>Spermatophyta</taxon>
        <taxon>Magnoliopsida</taxon>
        <taxon>Liliopsida</taxon>
        <taxon>Poales</taxon>
        <taxon>Poaceae</taxon>
        <taxon>BOP clade</taxon>
        <taxon>Oryzoideae</taxon>
        <taxon>Oryzeae</taxon>
        <taxon>Oryzinae</taxon>
        <taxon>Oryza</taxon>
        <taxon>Oryza sativa</taxon>
    </lineage>
</organism>
<evidence type="ECO:0000256" key="6">
    <source>
        <dbReference type="RuleBase" id="RU363077"/>
    </source>
</evidence>
<feature type="compositionally biased region" description="Basic and acidic residues" evidence="7">
    <location>
        <begin position="315"/>
        <end position="326"/>
    </location>
</feature>
<dbReference type="SUPFAM" id="SSF103481">
    <property type="entry name" value="Multidrug resistance efflux transporter EmrE"/>
    <property type="match status" value="2"/>
</dbReference>
<proteinExistence type="inferred from homology"/>
<reference evidence="9" key="1">
    <citation type="journal article" date="2005" name="PLoS Biol.">
        <title>The genomes of Oryza sativa: a history of duplications.</title>
        <authorList>
            <person name="Yu J."/>
            <person name="Wang J."/>
            <person name="Lin W."/>
            <person name="Li S."/>
            <person name="Li H."/>
            <person name="Zhou J."/>
            <person name="Ni P."/>
            <person name="Dong W."/>
            <person name="Hu S."/>
            <person name="Zeng C."/>
            <person name="Zhang J."/>
            <person name="Zhang Y."/>
            <person name="Li R."/>
            <person name="Xu Z."/>
            <person name="Li S."/>
            <person name="Li X."/>
            <person name="Zheng H."/>
            <person name="Cong L."/>
            <person name="Lin L."/>
            <person name="Yin J."/>
            <person name="Geng J."/>
            <person name="Li G."/>
            <person name="Shi J."/>
            <person name="Liu J."/>
            <person name="Lv H."/>
            <person name="Li J."/>
            <person name="Wang J."/>
            <person name="Deng Y."/>
            <person name="Ran L."/>
            <person name="Shi X."/>
            <person name="Wang X."/>
            <person name="Wu Q."/>
            <person name="Li C."/>
            <person name="Ren X."/>
            <person name="Wang J."/>
            <person name="Wang X."/>
            <person name="Li D."/>
            <person name="Liu D."/>
            <person name="Zhang X."/>
            <person name="Ji Z."/>
            <person name="Zhao W."/>
            <person name="Sun Y."/>
            <person name="Zhang Z."/>
            <person name="Bao J."/>
            <person name="Han Y."/>
            <person name="Dong L."/>
            <person name="Ji J."/>
            <person name="Chen P."/>
            <person name="Wu S."/>
            <person name="Liu J."/>
            <person name="Xiao Y."/>
            <person name="Bu D."/>
            <person name="Tan J."/>
            <person name="Yang L."/>
            <person name="Ye C."/>
            <person name="Zhang J."/>
            <person name="Xu J."/>
            <person name="Zhou Y."/>
            <person name="Yu Y."/>
            <person name="Zhang B."/>
            <person name="Zhuang S."/>
            <person name="Wei H."/>
            <person name="Liu B."/>
            <person name="Lei M."/>
            <person name="Yu H."/>
            <person name="Li Y."/>
            <person name="Xu H."/>
            <person name="Wei S."/>
            <person name="He X."/>
            <person name="Fang L."/>
            <person name="Zhang Z."/>
            <person name="Zhang Y."/>
            <person name="Huang X."/>
            <person name="Su Z."/>
            <person name="Tong W."/>
            <person name="Li J."/>
            <person name="Tong Z."/>
            <person name="Li S."/>
            <person name="Ye J."/>
            <person name="Wang L."/>
            <person name="Fang L."/>
            <person name="Lei T."/>
            <person name="Chen C."/>
            <person name="Chen H."/>
            <person name="Xu Z."/>
            <person name="Li H."/>
            <person name="Huang H."/>
            <person name="Zhang F."/>
            <person name="Xu H."/>
            <person name="Li N."/>
            <person name="Zhao C."/>
            <person name="Li S."/>
            <person name="Dong L."/>
            <person name="Huang Y."/>
            <person name="Li L."/>
            <person name="Xi Y."/>
            <person name="Qi Q."/>
            <person name="Li W."/>
            <person name="Zhang B."/>
            <person name="Hu W."/>
            <person name="Zhang Y."/>
            <person name="Tian X."/>
            <person name="Jiao Y."/>
            <person name="Liang X."/>
            <person name="Jin J."/>
            <person name="Gao L."/>
            <person name="Zheng W."/>
            <person name="Hao B."/>
            <person name="Liu S."/>
            <person name="Wang W."/>
            <person name="Yuan L."/>
            <person name="Cao M."/>
            <person name="McDermott J."/>
            <person name="Samudrala R."/>
            <person name="Wang J."/>
            <person name="Wong G.K."/>
            <person name="Yang H."/>
        </authorList>
    </citation>
    <scope>NUCLEOTIDE SEQUENCE [LARGE SCALE GENOMIC DNA]</scope>
</reference>
<protein>
    <recommendedName>
        <fullName evidence="6">WAT1-related protein</fullName>
    </recommendedName>
</protein>
<feature type="domain" description="EamA" evidence="8">
    <location>
        <begin position="153"/>
        <end position="273"/>
    </location>
</feature>
<evidence type="ECO:0000313" key="9">
    <source>
        <dbReference type="EMBL" id="EEE54395.1"/>
    </source>
</evidence>
<evidence type="ECO:0000256" key="7">
    <source>
        <dbReference type="SAM" id="MobiDB-lite"/>
    </source>
</evidence>
<keyword evidence="4 6" id="KW-1133">Transmembrane helix</keyword>
<feature type="transmembrane region" description="Helical" evidence="6">
    <location>
        <begin position="230"/>
        <end position="250"/>
    </location>
</feature>
<dbReference type="EMBL" id="CM000138">
    <property type="protein sequence ID" value="EEE54395.1"/>
    <property type="molecule type" value="Genomic_DNA"/>
</dbReference>
<feature type="region of interest" description="Disordered" evidence="7">
    <location>
        <begin position="299"/>
        <end position="326"/>
    </location>
</feature>
<evidence type="ECO:0000256" key="3">
    <source>
        <dbReference type="ARBA" id="ARBA00022692"/>
    </source>
</evidence>
<dbReference type="InterPro" id="IPR037185">
    <property type="entry name" value="EmrE-like"/>
</dbReference>
<dbReference type="AlphaFoldDB" id="B9EVP6"/>
<reference evidence="9" key="2">
    <citation type="submission" date="2008-12" db="EMBL/GenBank/DDBJ databases">
        <title>Improved gene annotation of the rice (Oryza sativa) genomes.</title>
        <authorList>
            <person name="Wang J."/>
            <person name="Li R."/>
            <person name="Fan W."/>
            <person name="Huang Q."/>
            <person name="Zhang J."/>
            <person name="Zhou Y."/>
            <person name="Hu Y."/>
            <person name="Zi S."/>
            <person name="Li J."/>
            <person name="Ni P."/>
            <person name="Zheng H."/>
            <person name="Zhang Y."/>
            <person name="Zhao M."/>
            <person name="Hao Q."/>
            <person name="McDermott J."/>
            <person name="Samudrala R."/>
            <person name="Kristiansen K."/>
            <person name="Wong G.K.-S."/>
        </authorList>
    </citation>
    <scope>NUCLEOTIDE SEQUENCE</scope>
</reference>
<accession>B9EVP6</accession>
<feature type="transmembrane region" description="Helical" evidence="6">
    <location>
        <begin position="183"/>
        <end position="202"/>
    </location>
</feature>
<evidence type="ECO:0000256" key="1">
    <source>
        <dbReference type="ARBA" id="ARBA00004141"/>
    </source>
</evidence>
<feature type="transmembrane region" description="Helical" evidence="6">
    <location>
        <begin position="256"/>
        <end position="274"/>
    </location>
</feature>
<evidence type="ECO:0000256" key="5">
    <source>
        <dbReference type="ARBA" id="ARBA00023136"/>
    </source>
</evidence>
<feature type="transmembrane region" description="Helical" evidence="6">
    <location>
        <begin position="26"/>
        <end position="47"/>
    </location>
</feature>
<evidence type="ECO:0000256" key="2">
    <source>
        <dbReference type="ARBA" id="ARBA00007635"/>
    </source>
</evidence>
<name>B9EVP6_ORYSJ</name>
<dbReference type="GO" id="GO:0016020">
    <property type="term" value="C:membrane"/>
    <property type="evidence" value="ECO:0007669"/>
    <property type="project" value="UniProtKB-SubCell"/>
</dbReference>